<dbReference type="CDD" id="cd12175">
    <property type="entry name" value="2-Hacid_dh_11"/>
    <property type="match status" value="1"/>
</dbReference>
<dbReference type="SUPFAM" id="SSF51735">
    <property type="entry name" value="NAD(P)-binding Rossmann-fold domains"/>
    <property type="match status" value="1"/>
</dbReference>
<dbReference type="InterPro" id="IPR050857">
    <property type="entry name" value="D-2-hydroxyacid_DH"/>
</dbReference>
<dbReference type="Pfam" id="PF00389">
    <property type="entry name" value="2-Hacid_dh"/>
    <property type="match status" value="1"/>
</dbReference>
<dbReference type="InterPro" id="IPR029753">
    <property type="entry name" value="D-isomer_DH_CS"/>
</dbReference>
<evidence type="ECO:0000313" key="9">
    <source>
        <dbReference type="Proteomes" id="UP000192738"/>
    </source>
</evidence>
<dbReference type="GO" id="GO:0051287">
    <property type="term" value="F:NAD binding"/>
    <property type="evidence" value="ECO:0007669"/>
    <property type="project" value="InterPro"/>
</dbReference>
<feature type="domain" description="D-isomer specific 2-hydroxyacid dehydrogenase NAD-binding" evidence="7">
    <location>
        <begin position="109"/>
        <end position="286"/>
    </location>
</feature>
<protein>
    <submittedName>
        <fullName evidence="8">D-3-phosphoglycerate dehydrogenase</fullName>
    </submittedName>
</protein>
<dbReference type="InterPro" id="IPR029752">
    <property type="entry name" value="D-isomer_DH_CS1"/>
</dbReference>
<dbReference type="Pfam" id="PF02826">
    <property type="entry name" value="2-Hacid_dh_C"/>
    <property type="match status" value="1"/>
</dbReference>
<dbReference type="PROSITE" id="PS00670">
    <property type="entry name" value="D_2_HYDROXYACID_DH_2"/>
    <property type="match status" value="1"/>
</dbReference>
<dbReference type="InterPro" id="IPR006139">
    <property type="entry name" value="D-isomer_2_OHA_DH_cat_dom"/>
</dbReference>
<dbReference type="Proteomes" id="UP000192738">
    <property type="component" value="Unassembled WGS sequence"/>
</dbReference>
<keyword evidence="2" id="KW-0028">Amino-acid biosynthesis</keyword>
<dbReference type="SUPFAM" id="SSF52283">
    <property type="entry name" value="Formate/glycerate dehydrogenase catalytic domain-like"/>
    <property type="match status" value="1"/>
</dbReference>
<dbReference type="InterPro" id="IPR036291">
    <property type="entry name" value="NAD(P)-bd_dom_sf"/>
</dbReference>
<dbReference type="PANTHER" id="PTHR42789:SF1">
    <property type="entry name" value="D-ISOMER SPECIFIC 2-HYDROXYACID DEHYDROGENASE FAMILY PROTEIN (AFU_ORTHOLOGUE AFUA_6G10090)"/>
    <property type="match status" value="1"/>
</dbReference>
<dbReference type="PROSITE" id="PS00065">
    <property type="entry name" value="D_2_HYDROXYACID_DH_1"/>
    <property type="match status" value="1"/>
</dbReference>
<proteinExistence type="inferred from homology"/>
<dbReference type="OrthoDB" id="9805416at2"/>
<keyword evidence="4" id="KW-0520">NAD</keyword>
<comment type="similarity">
    <text evidence="1 5">Belongs to the D-isomer specific 2-hydroxyacid dehydrogenase family.</text>
</comment>
<evidence type="ECO:0000259" key="7">
    <source>
        <dbReference type="Pfam" id="PF02826"/>
    </source>
</evidence>
<dbReference type="STRING" id="112901.SAMN04488500_103129"/>
<dbReference type="EMBL" id="FWXI01000003">
    <property type="protein sequence ID" value="SMC45368.1"/>
    <property type="molecule type" value="Genomic_DNA"/>
</dbReference>
<reference evidence="8 9" key="1">
    <citation type="submission" date="2017-04" db="EMBL/GenBank/DDBJ databases">
        <authorList>
            <person name="Afonso C.L."/>
            <person name="Miller P.J."/>
            <person name="Scott M.A."/>
            <person name="Spackman E."/>
            <person name="Goraichik I."/>
            <person name="Dimitrov K.M."/>
            <person name="Suarez D.L."/>
            <person name="Swayne D.E."/>
        </authorList>
    </citation>
    <scope>NUCLEOTIDE SEQUENCE [LARGE SCALE GENOMIC DNA]</scope>
    <source>
        <strain evidence="8 9">DSM 5090</strain>
    </source>
</reference>
<evidence type="ECO:0000256" key="4">
    <source>
        <dbReference type="ARBA" id="ARBA00023027"/>
    </source>
</evidence>
<evidence type="ECO:0000256" key="2">
    <source>
        <dbReference type="ARBA" id="ARBA00022605"/>
    </source>
</evidence>
<dbReference type="InterPro" id="IPR006140">
    <property type="entry name" value="D-isomer_DH_NAD-bd"/>
</dbReference>
<evidence type="ECO:0000256" key="1">
    <source>
        <dbReference type="ARBA" id="ARBA00005854"/>
    </source>
</evidence>
<gene>
    <name evidence="8" type="ORF">SAMN04488500_103129</name>
</gene>
<dbReference type="FunFam" id="3.40.50.720:FF:000203">
    <property type="entry name" value="D-3-phosphoglycerate dehydrogenase (SerA)"/>
    <property type="match status" value="1"/>
</dbReference>
<dbReference type="AlphaFoldDB" id="A0A1W1ZBI6"/>
<dbReference type="PANTHER" id="PTHR42789">
    <property type="entry name" value="D-ISOMER SPECIFIC 2-HYDROXYACID DEHYDROGENASE FAMILY PROTEIN (AFU_ORTHOLOGUE AFUA_6G10090)"/>
    <property type="match status" value="1"/>
</dbReference>
<dbReference type="RefSeq" id="WP_084574479.1">
    <property type="nucleotide sequence ID" value="NZ_CP155572.1"/>
</dbReference>
<feature type="domain" description="D-isomer specific 2-hydroxyacid dehydrogenase catalytic" evidence="6">
    <location>
        <begin position="11"/>
        <end position="315"/>
    </location>
</feature>
<evidence type="ECO:0000256" key="3">
    <source>
        <dbReference type="ARBA" id="ARBA00023002"/>
    </source>
</evidence>
<dbReference type="Gene3D" id="3.40.50.720">
    <property type="entry name" value="NAD(P)-binding Rossmann-like Domain"/>
    <property type="match status" value="2"/>
</dbReference>
<sequence>MGKVLFLNGNDQRVVDIFCEMAPDGFEISYASSKLSDEEKINLMQDVEYVMLHPGVISGRVLQEAKSLKLIQSLTAGYDKIDMNTAKELNIPVATNGGANSWAVAEHSIALLLALYKRLINCDKSVREGKWRQAINGFDTFEVAGKTVGIIGAGNIGRKVARRLKAFETDIIYYDPFPATDIETELGARRASLEELVSTADIISIHAPLLKDTWGLVGKREFSLMKPTSVIINTCRAELVDQEAFFEALQSKRIAGAGLDVFFKEPAPADDPFLKLENVVVSPHTAGHTCEGWNRRISFAWQNIQRVAAGQAPLSIARID</sequence>
<evidence type="ECO:0000259" key="6">
    <source>
        <dbReference type="Pfam" id="PF00389"/>
    </source>
</evidence>
<dbReference type="GO" id="GO:0008652">
    <property type="term" value="P:amino acid biosynthetic process"/>
    <property type="evidence" value="ECO:0007669"/>
    <property type="project" value="UniProtKB-KW"/>
</dbReference>
<organism evidence="8 9">
    <name type="scientific">Sporomusa malonica</name>
    <dbReference type="NCBI Taxonomy" id="112901"/>
    <lineage>
        <taxon>Bacteria</taxon>
        <taxon>Bacillati</taxon>
        <taxon>Bacillota</taxon>
        <taxon>Negativicutes</taxon>
        <taxon>Selenomonadales</taxon>
        <taxon>Sporomusaceae</taxon>
        <taxon>Sporomusa</taxon>
    </lineage>
</organism>
<name>A0A1W1ZBI6_9FIRM</name>
<evidence type="ECO:0000313" key="8">
    <source>
        <dbReference type="EMBL" id="SMC45368.1"/>
    </source>
</evidence>
<keyword evidence="3 5" id="KW-0560">Oxidoreductase</keyword>
<keyword evidence="9" id="KW-1185">Reference proteome</keyword>
<evidence type="ECO:0000256" key="5">
    <source>
        <dbReference type="RuleBase" id="RU003719"/>
    </source>
</evidence>
<accession>A0A1W1ZBI6</accession>
<dbReference type="GO" id="GO:0016616">
    <property type="term" value="F:oxidoreductase activity, acting on the CH-OH group of donors, NAD or NADP as acceptor"/>
    <property type="evidence" value="ECO:0007669"/>
    <property type="project" value="InterPro"/>
</dbReference>